<dbReference type="Gene3D" id="3.90.320.10">
    <property type="match status" value="1"/>
</dbReference>
<dbReference type="InterPro" id="IPR011604">
    <property type="entry name" value="PDDEXK-like_dom_sf"/>
</dbReference>
<name>A0A840ECX7_9BACT</name>
<accession>A0A840ECX7</accession>
<dbReference type="AlphaFoldDB" id="A0A840ECX7"/>
<dbReference type="NCBIfam" id="TIGR04256">
    <property type="entry name" value="GxxExxY"/>
    <property type="match status" value="1"/>
</dbReference>
<evidence type="ECO:0000313" key="2">
    <source>
        <dbReference type="Proteomes" id="UP000576209"/>
    </source>
</evidence>
<dbReference type="RefSeq" id="WP_183495049.1">
    <property type="nucleotide sequence ID" value="NZ_JACIFF010000003.1"/>
</dbReference>
<evidence type="ECO:0000313" key="1">
    <source>
        <dbReference type="EMBL" id="MBB4078806.1"/>
    </source>
</evidence>
<keyword evidence="2" id="KW-1185">Reference proteome</keyword>
<gene>
    <name evidence="1" type="ORF">GGR28_001423</name>
</gene>
<dbReference type="Pfam" id="PF13366">
    <property type="entry name" value="PDDEXK_3"/>
    <property type="match status" value="1"/>
</dbReference>
<dbReference type="EMBL" id="JACIFF010000003">
    <property type="protein sequence ID" value="MBB4078806.1"/>
    <property type="molecule type" value="Genomic_DNA"/>
</dbReference>
<dbReference type="Proteomes" id="UP000576209">
    <property type="component" value="Unassembled WGS sequence"/>
</dbReference>
<organism evidence="1 2">
    <name type="scientific">Neolewinella aquimaris</name>
    <dbReference type="NCBI Taxonomy" id="1835722"/>
    <lineage>
        <taxon>Bacteria</taxon>
        <taxon>Pseudomonadati</taxon>
        <taxon>Bacteroidota</taxon>
        <taxon>Saprospiria</taxon>
        <taxon>Saprospirales</taxon>
        <taxon>Lewinellaceae</taxon>
        <taxon>Neolewinella</taxon>
    </lineage>
</organism>
<reference evidence="1 2" key="1">
    <citation type="submission" date="2020-08" db="EMBL/GenBank/DDBJ databases">
        <title>Genomic Encyclopedia of Type Strains, Phase IV (KMG-IV): sequencing the most valuable type-strain genomes for metagenomic binning, comparative biology and taxonomic classification.</title>
        <authorList>
            <person name="Goeker M."/>
        </authorList>
    </citation>
    <scope>NUCLEOTIDE SEQUENCE [LARGE SCALE GENOMIC DNA]</scope>
    <source>
        <strain evidence="1 2">DSM 105137</strain>
    </source>
</reference>
<protein>
    <submittedName>
        <fullName evidence="1">GxxExxY protein</fullName>
    </submittedName>
</protein>
<dbReference type="InterPro" id="IPR026350">
    <property type="entry name" value="GxxExxY"/>
</dbReference>
<sequence length="133" mass="15087">MNRNQLTYEIRGAAFAVHRALGPGLLESAYEKCLIYELRKRGYLVKSQVSLPIVYDNQKIDVGYRIDLLVENEIIVELKSVEELAPVHTAQLLTYLKLAGKPLGLLMNFNVANMQHGIKRYILETALGSRKDQ</sequence>
<comment type="caution">
    <text evidence="1">The sequence shown here is derived from an EMBL/GenBank/DDBJ whole genome shotgun (WGS) entry which is preliminary data.</text>
</comment>
<proteinExistence type="predicted"/>